<sequence length="723" mass="78313">MASDNKSKLQELQALKGKFVTGLIPNETDFSNLINLANTANTALGLNENGTSRTPLSGLDFNGQKVLEVKLVNESGLTISDTGLGVKAGTGVKVDSNGVSIEVASGQGIEVTNGNIIQVKPWPGVELVDKQLTLKVSKGLKLGELGIELDIGSGLTTTGNVLDVNIPAPSTTSKSGLIKTTEGLKINLATGDNNLTINAQGELTLTPAAIDDIKAGSKSKFVNALVKTVTNAIDKKIVPSNTTESLSATEDWDAPITRLVNVANDFGQKAIFNAKNKLQAKLTTYIKDSSKVSVRPTNDNLRINFSYIENDYGLYYDSTRFTLDTLASFWSEDGIIDYADNSFDADYGIKSSNFHTPGFYAFAGKLSGPGQTATKDAKGKYLTANAIMVYIGTKDFVYTVGYWDLSTEALEFYPFEAEPANNAETRKSVNLAIDSPIEKIISEISKDNTLTLDVKGGNGGVKKYAIIKDATEKGINLDTEKGILTFTKWLPDPITISVTELSTRVKNPAPPVEVSVKIKPIKSNGLTPPPDVDFRIGSKKTYEINLVDKIKGRDLENNVLLPLEFTSTNPSIVEVSNQGDITIKGHGAKTYIDVVQKETKLHAKQTCRYGLDISMDIPTTDLTFRFVSNDDSYVTFAIRTNNPDGDITVALNIIYPNDPKVYQLSTDLEFNKTLDRYLLHIYANTIGGLSASNPHLQVYLSVSQAASKSGLYLSESIKYDILP</sequence>
<dbReference type="RefSeq" id="WP_369790560.1">
    <property type="nucleotide sequence ID" value="NZ_CP165628.1"/>
</dbReference>
<proteinExistence type="predicted"/>
<dbReference type="Gene3D" id="2.10.25.20">
    <property type="entry name" value="reovirus attachment protein sigma1, domain 1"/>
    <property type="match status" value="1"/>
</dbReference>
<organism evidence="1">
    <name type="scientific">Rouxiella sp. WC2420</name>
    <dbReference type="NCBI Taxonomy" id="3234145"/>
    <lineage>
        <taxon>Bacteria</taxon>
        <taxon>Pseudomonadati</taxon>
        <taxon>Pseudomonadota</taxon>
        <taxon>Gammaproteobacteria</taxon>
        <taxon>Enterobacterales</taxon>
        <taxon>Yersiniaceae</taxon>
        <taxon>Rouxiella</taxon>
    </lineage>
</organism>
<gene>
    <name evidence="1" type="ORF">AB3G37_10035</name>
</gene>
<protein>
    <submittedName>
        <fullName evidence="1">Uncharacterized protein</fullName>
    </submittedName>
</protein>
<evidence type="ECO:0000313" key="1">
    <source>
        <dbReference type="EMBL" id="XDU74382.1"/>
    </source>
</evidence>
<reference evidence="1" key="1">
    <citation type="submission" date="2024-07" db="EMBL/GenBank/DDBJ databases">
        <authorList>
            <person name="Biller S.J."/>
        </authorList>
    </citation>
    <scope>NUCLEOTIDE SEQUENCE</scope>
    <source>
        <strain evidence="1">WC2420</strain>
    </source>
</reference>
<dbReference type="AlphaFoldDB" id="A0AB39VXK7"/>
<accession>A0AB39VXK7</accession>
<name>A0AB39VXK7_9GAMM</name>
<dbReference type="EMBL" id="CP165628">
    <property type="protein sequence ID" value="XDU74382.1"/>
    <property type="molecule type" value="Genomic_DNA"/>
</dbReference>